<dbReference type="SUPFAM" id="SSF103473">
    <property type="entry name" value="MFS general substrate transporter"/>
    <property type="match status" value="1"/>
</dbReference>
<accession>A0A2M7XCZ0</accession>
<evidence type="ECO:0000256" key="1">
    <source>
        <dbReference type="ARBA" id="ARBA00004141"/>
    </source>
</evidence>
<dbReference type="GO" id="GO:0022857">
    <property type="term" value="F:transmembrane transporter activity"/>
    <property type="evidence" value="ECO:0007669"/>
    <property type="project" value="InterPro"/>
</dbReference>
<evidence type="ECO:0000259" key="6">
    <source>
        <dbReference type="PROSITE" id="PS50850"/>
    </source>
</evidence>
<evidence type="ECO:0000256" key="3">
    <source>
        <dbReference type="ARBA" id="ARBA00022989"/>
    </source>
</evidence>
<comment type="subcellular location">
    <subcellularLocation>
        <location evidence="1">Membrane</location>
        <topology evidence="1">Multi-pass membrane protein</topology>
    </subcellularLocation>
</comment>
<dbReference type="PANTHER" id="PTHR23530">
    <property type="entry name" value="TRANSPORT PROTEIN-RELATED"/>
    <property type="match status" value="1"/>
</dbReference>
<dbReference type="InterPro" id="IPR053160">
    <property type="entry name" value="MFS_DHA3_Transporter"/>
</dbReference>
<dbReference type="InterPro" id="IPR005829">
    <property type="entry name" value="Sugar_transporter_CS"/>
</dbReference>
<sequence length="352" mass="40074">MWSLSVLIFEVPSGYLADRFGRKRTMILGVLLVLFSGIMNWFAFGFWQFAFQFILTAASFSMFSGTEEAMLYDTLKELKREEEMTHFNGRMSGTKHIFKIFIPAIGAFVAKDLLESQFRILIGVNILVGLIAFYFVARLVEPRHVKSVEKLEKGIFKDSLNAIKADSFLIRAALNSSLVFIVNFITWRLYQPILVNYGVSVLWIGIFYILMQGAIFTNYWYLGYLEKRFGSAWIINGSLVGIILSFLALIFLHTVWILYIAMMLVMILDTLRAPVFSHGINKRIPSHSRATTLSNLNVIRGFLNVPILLITAWLSTDSSQSVFIFCLIISVAVLIALPMRERELKNVTIGVE</sequence>
<keyword evidence="4 5" id="KW-0472">Membrane</keyword>
<proteinExistence type="predicted"/>
<feature type="transmembrane region" description="Helical" evidence="5">
    <location>
        <begin position="321"/>
        <end position="339"/>
    </location>
</feature>
<keyword evidence="2 5" id="KW-0812">Transmembrane</keyword>
<feature type="transmembrane region" description="Helical" evidence="5">
    <location>
        <begin position="257"/>
        <end position="276"/>
    </location>
</feature>
<keyword evidence="3 5" id="KW-1133">Transmembrane helix</keyword>
<dbReference type="InterPro" id="IPR036259">
    <property type="entry name" value="MFS_trans_sf"/>
</dbReference>
<dbReference type="GO" id="GO:0016020">
    <property type="term" value="C:membrane"/>
    <property type="evidence" value="ECO:0007669"/>
    <property type="project" value="UniProtKB-SubCell"/>
</dbReference>
<feature type="domain" description="Major facilitator superfamily (MFS) profile" evidence="6">
    <location>
        <begin position="1"/>
        <end position="344"/>
    </location>
</feature>
<dbReference type="Gene3D" id="1.20.1250.20">
    <property type="entry name" value="MFS general substrate transporter like domains"/>
    <property type="match status" value="1"/>
</dbReference>
<dbReference type="PANTHER" id="PTHR23530:SF1">
    <property type="entry name" value="PERMEASE, MAJOR FACILITATOR SUPERFAMILY-RELATED"/>
    <property type="match status" value="1"/>
</dbReference>
<evidence type="ECO:0000256" key="5">
    <source>
        <dbReference type="SAM" id="Phobius"/>
    </source>
</evidence>
<dbReference type="AlphaFoldDB" id="A0A2M7XCZ0"/>
<evidence type="ECO:0000313" key="7">
    <source>
        <dbReference type="EMBL" id="PJA45751.1"/>
    </source>
</evidence>
<feature type="transmembrane region" description="Helical" evidence="5">
    <location>
        <begin position="297"/>
        <end position="315"/>
    </location>
</feature>
<dbReference type="InterPro" id="IPR020846">
    <property type="entry name" value="MFS_dom"/>
</dbReference>
<evidence type="ECO:0000256" key="2">
    <source>
        <dbReference type="ARBA" id="ARBA00022692"/>
    </source>
</evidence>
<evidence type="ECO:0000256" key="4">
    <source>
        <dbReference type="ARBA" id="ARBA00023136"/>
    </source>
</evidence>
<dbReference type="PROSITE" id="PS00216">
    <property type="entry name" value="SUGAR_TRANSPORT_1"/>
    <property type="match status" value="1"/>
</dbReference>
<evidence type="ECO:0000313" key="8">
    <source>
        <dbReference type="Proteomes" id="UP000231263"/>
    </source>
</evidence>
<feature type="transmembrane region" description="Helical" evidence="5">
    <location>
        <begin position="168"/>
        <end position="190"/>
    </location>
</feature>
<dbReference type="InterPro" id="IPR011701">
    <property type="entry name" value="MFS"/>
</dbReference>
<protein>
    <recommendedName>
        <fullName evidence="6">Major facilitator superfamily (MFS) profile domain-containing protein</fullName>
    </recommendedName>
</protein>
<dbReference type="Pfam" id="PF07690">
    <property type="entry name" value="MFS_1"/>
    <property type="match status" value="1"/>
</dbReference>
<organism evidence="7 8">
    <name type="scientific">Candidatus Uhrbacteria bacterium CG_4_9_14_3_um_filter_41_35</name>
    <dbReference type="NCBI Taxonomy" id="1975034"/>
    <lineage>
        <taxon>Bacteria</taxon>
        <taxon>Candidatus Uhriibacteriota</taxon>
    </lineage>
</organism>
<feature type="transmembrane region" description="Helical" evidence="5">
    <location>
        <begin position="26"/>
        <end position="47"/>
    </location>
</feature>
<gene>
    <name evidence="7" type="ORF">CO173_04850</name>
</gene>
<dbReference type="EMBL" id="PFWT01000026">
    <property type="protein sequence ID" value="PJA45751.1"/>
    <property type="molecule type" value="Genomic_DNA"/>
</dbReference>
<reference evidence="8" key="1">
    <citation type="submission" date="2017-09" db="EMBL/GenBank/DDBJ databases">
        <title>Depth-based differentiation of microbial function through sediment-hosted aquifers and enrichment of novel symbionts in the deep terrestrial subsurface.</title>
        <authorList>
            <person name="Probst A.J."/>
            <person name="Ladd B."/>
            <person name="Jarett J.K."/>
            <person name="Geller-Mcgrath D.E."/>
            <person name="Sieber C.M.K."/>
            <person name="Emerson J.B."/>
            <person name="Anantharaman K."/>
            <person name="Thomas B.C."/>
            <person name="Malmstrom R."/>
            <person name="Stieglmeier M."/>
            <person name="Klingl A."/>
            <person name="Woyke T."/>
            <person name="Ryan C.M."/>
            <person name="Banfield J.F."/>
        </authorList>
    </citation>
    <scope>NUCLEOTIDE SEQUENCE [LARGE SCALE GENOMIC DNA]</scope>
</reference>
<feature type="transmembrane region" description="Helical" evidence="5">
    <location>
        <begin position="233"/>
        <end position="251"/>
    </location>
</feature>
<comment type="caution">
    <text evidence="7">The sequence shown here is derived from an EMBL/GenBank/DDBJ whole genome shotgun (WGS) entry which is preliminary data.</text>
</comment>
<feature type="transmembrane region" description="Helical" evidence="5">
    <location>
        <begin position="120"/>
        <end position="140"/>
    </location>
</feature>
<name>A0A2M7XCZ0_9BACT</name>
<feature type="transmembrane region" description="Helical" evidence="5">
    <location>
        <begin position="202"/>
        <end position="221"/>
    </location>
</feature>
<dbReference type="Proteomes" id="UP000231263">
    <property type="component" value="Unassembled WGS sequence"/>
</dbReference>
<dbReference type="PROSITE" id="PS50850">
    <property type="entry name" value="MFS"/>
    <property type="match status" value="1"/>
</dbReference>